<dbReference type="EMBL" id="CP000471">
    <property type="protein sequence ID" value="ABK43007.1"/>
    <property type="molecule type" value="Genomic_DNA"/>
</dbReference>
<reference evidence="5" key="1">
    <citation type="journal article" date="2009" name="Appl. Environ. Microbiol.">
        <title>Complete genome sequence of the chemolithoautotrophic marine magnetotactic coccus strain MC-1.</title>
        <authorList>
            <person name="Schubbe S."/>
            <person name="Williams T.J."/>
            <person name="Xie G."/>
            <person name="Kiss H.E."/>
            <person name="Brettin T.S."/>
            <person name="Martinez D."/>
            <person name="Ross C.A."/>
            <person name="Schuler D."/>
            <person name="Cox B.L."/>
            <person name="Nealson K.H."/>
            <person name="Bazylinski D.A."/>
        </authorList>
    </citation>
    <scope>NUCLEOTIDE SEQUENCE [LARGE SCALE GENOMIC DNA]</scope>
    <source>
        <strain evidence="5">ATCC BAA-1437 / JCM 17883 / MC-1</strain>
    </source>
</reference>
<dbReference type="InterPro" id="IPR032710">
    <property type="entry name" value="NTF2-like_dom_sf"/>
</dbReference>
<keyword evidence="2" id="KW-0812">Transmembrane</keyword>
<dbReference type="HOGENOM" id="CLU_066429_1_0_5"/>
<feature type="transmembrane region" description="Helical" evidence="2">
    <location>
        <begin position="106"/>
        <end position="123"/>
    </location>
</feature>
<dbReference type="Pfam" id="PF04280">
    <property type="entry name" value="Tim44"/>
    <property type="match status" value="1"/>
</dbReference>
<dbReference type="SMART" id="SM00978">
    <property type="entry name" value="Tim44"/>
    <property type="match status" value="1"/>
</dbReference>
<feature type="region of interest" description="Disordered" evidence="1">
    <location>
        <begin position="32"/>
        <end position="77"/>
    </location>
</feature>
<keyword evidence="2" id="KW-1133">Transmembrane helix</keyword>
<dbReference type="PANTHER" id="PTHR41542">
    <property type="entry name" value="BLL5807 PROTEIN"/>
    <property type="match status" value="1"/>
</dbReference>
<protein>
    <submittedName>
        <fullName evidence="4">Import inner membrane translocase, subunit Tim44</fullName>
    </submittedName>
</protein>
<accession>A0L4W4</accession>
<feature type="transmembrane region" description="Helical" evidence="2">
    <location>
        <begin position="79"/>
        <end position="100"/>
    </location>
</feature>
<evidence type="ECO:0000256" key="2">
    <source>
        <dbReference type="SAM" id="Phobius"/>
    </source>
</evidence>
<evidence type="ECO:0000256" key="1">
    <source>
        <dbReference type="SAM" id="MobiDB-lite"/>
    </source>
</evidence>
<keyword evidence="5" id="KW-1185">Reference proteome</keyword>
<organism evidence="4 5">
    <name type="scientific">Magnetococcus marinus (strain ATCC BAA-1437 / JCM 17883 / MC-1)</name>
    <dbReference type="NCBI Taxonomy" id="156889"/>
    <lineage>
        <taxon>Bacteria</taxon>
        <taxon>Pseudomonadati</taxon>
        <taxon>Pseudomonadota</taxon>
        <taxon>Magnetococcia</taxon>
        <taxon>Magnetococcales</taxon>
        <taxon>Magnetococcaceae</taxon>
        <taxon>Magnetococcus</taxon>
    </lineage>
</organism>
<feature type="compositionally biased region" description="Polar residues" evidence="1">
    <location>
        <begin position="48"/>
        <end position="76"/>
    </location>
</feature>
<dbReference type="STRING" id="156889.Mmc1_0482"/>
<feature type="compositionally biased region" description="Low complexity" evidence="1">
    <location>
        <begin position="33"/>
        <end position="47"/>
    </location>
</feature>
<dbReference type="OrthoDB" id="9798618at2"/>
<keyword evidence="2" id="KW-0472">Membrane</keyword>
<dbReference type="KEGG" id="mgm:Mmc1_0482"/>
<evidence type="ECO:0000259" key="3">
    <source>
        <dbReference type="SMART" id="SM00978"/>
    </source>
</evidence>
<dbReference type="RefSeq" id="WP_011712174.1">
    <property type="nucleotide sequence ID" value="NC_008576.1"/>
</dbReference>
<feature type="transmembrane region" description="Helical" evidence="2">
    <location>
        <begin position="6"/>
        <end position="24"/>
    </location>
</feature>
<name>A0L4W4_MAGMM</name>
<dbReference type="Gene3D" id="3.10.450.240">
    <property type="match status" value="1"/>
</dbReference>
<gene>
    <name evidence="4" type="ordered locus">Mmc1_0482</name>
</gene>
<dbReference type="Proteomes" id="UP000002586">
    <property type="component" value="Chromosome"/>
</dbReference>
<evidence type="ECO:0000313" key="5">
    <source>
        <dbReference type="Proteomes" id="UP000002586"/>
    </source>
</evidence>
<reference evidence="4 5" key="2">
    <citation type="journal article" date="2012" name="Int. J. Syst. Evol. Microbiol.">
        <title>Magnetococcus marinus gen. nov., sp. nov., a marine, magnetotactic bacterium that represents a novel lineage (Magnetococcaceae fam. nov.; Magnetococcales ord. nov.) at the base of the Alphaproteobacteria.</title>
        <authorList>
            <person name="Bazylinski D.A."/>
            <person name="Williams T.J."/>
            <person name="Lefevre C.T."/>
            <person name="Berg R.J."/>
            <person name="Zhang C.L."/>
            <person name="Bowser S.S."/>
            <person name="Dean A.J."/>
            <person name="Beveridge T.J."/>
        </authorList>
    </citation>
    <scope>NUCLEOTIDE SEQUENCE [LARGE SCALE GENOMIC DNA]</scope>
    <source>
        <strain evidence="5">ATCC BAA-1437 / JCM 17883 / MC-1</strain>
    </source>
</reference>
<dbReference type="PANTHER" id="PTHR41542:SF1">
    <property type="entry name" value="BLL5807 PROTEIN"/>
    <property type="match status" value="1"/>
</dbReference>
<proteinExistence type="predicted"/>
<dbReference type="SUPFAM" id="SSF54427">
    <property type="entry name" value="NTF2-like"/>
    <property type="match status" value="1"/>
</dbReference>
<sequence precursor="true">MGQRRGFALVAITLTLMFSTLTVWPEQAEARMGRSSSFGSKGSRSMSTLPQSSPSRFSSTQRPSATQQTANQPQQKSGFGGMLGGLFGGLLLGGLLGSLMGAGGGLGGLLMMVLLAAGVFFLVKRFMGTRPPADEAAYARSHGAYRPQPQEMDQPMQREMHMPQGLPMGSGSDVEDFSAQDERQQTLDRLLAEDSNFDEFTFIDGAKRCFEMLQTSWSTFDMTTLQGLLTPQMMEEVENHARQLQANGQRDVVKNVHFSEAALVEAWSEQGQDYLTVRFDVSLVEYVEDASGQVVSGDANHPQQVQEFWVFTRAQGARNPNWQLSAIQQAQ</sequence>
<dbReference type="InterPro" id="IPR007379">
    <property type="entry name" value="Tim44-like_dom"/>
</dbReference>
<evidence type="ECO:0000313" key="4">
    <source>
        <dbReference type="EMBL" id="ABK43007.1"/>
    </source>
</evidence>
<feature type="domain" description="Tim44-like" evidence="3">
    <location>
        <begin position="183"/>
        <end position="329"/>
    </location>
</feature>
<dbReference type="eggNOG" id="COG4395">
    <property type="taxonomic scope" value="Bacteria"/>
</dbReference>
<dbReference type="AlphaFoldDB" id="A0L4W4"/>
<dbReference type="NCBIfam" id="NF033779">
    <property type="entry name" value="Tim44_TimA_adap"/>
    <property type="match status" value="1"/>
</dbReference>